<dbReference type="GO" id="GO:0005886">
    <property type="term" value="C:plasma membrane"/>
    <property type="evidence" value="ECO:0007669"/>
    <property type="project" value="TreeGrafter"/>
</dbReference>
<name>A0A8C7S030_ONCMY</name>
<feature type="transmembrane region" description="Helical" evidence="9">
    <location>
        <begin position="764"/>
        <end position="786"/>
    </location>
</feature>
<keyword evidence="4 9" id="KW-0812">Transmembrane</keyword>
<reference evidence="11" key="1">
    <citation type="submission" date="2020-07" db="EMBL/GenBank/DDBJ databases">
        <title>A long reads based de novo assembly of the rainbow trout Arlee double haploid line genome.</title>
        <authorList>
            <person name="Gao G."/>
            <person name="Palti Y."/>
        </authorList>
    </citation>
    <scope>NUCLEOTIDE SEQUENCE [LARGE SCALE GENOMIC DNA]</scope>
</reference>
<feature type="transmembrane region" description="Helical" evidence="9">
    <location>
        <begin position="409"/>
        <end position="433"/>
    </location>
</feature>
<keyword evidence="12" id="KW-1185">Reference proteome</keyword>
<dbReference type="AlphaFoldDB" id="A0A8C7S030"/>
<feature type="coiled-coil region" evidence="10">
    <location>
        <begin position="94"/>
        <end position="128"/>
    </location>
</feature>
<evidence type="ECO:0000256" key="8">
    <source>
        <dbReference type="ARBA" id="ARBA00023136"/>
    </source>
</evidence>
<dbReference type="Ensembl" id="ENSOMYT00000064930.2">
    <property type="protein sequence ID" value="ENSOMYP00000059641.2"/>
    <property type="gene ID" value="ENSOMYG00000011467.2"/>
</dbReference>
<dbReference type="Proteomes" id="UP000694395">
    <property type="component" value="Chromosome 6"/>
</dbReference>
<feature type="transmembrane region" description="Helical" evidence="9">
    <location>
        <begin position="614"/>
        <end position="646"/>
    </location>
</feature>
<dbReference type="GO" id="GO:0046961">
    <property type="term" value="F:proton-transporting ATPase activity, rotational mechanism"/>
    <property type="evidence" value="ECO:0007669"/>
    <property type="project" value="InterPro"/>
</dbReference>
<feature type="transmembrane region" description="Helical" evidence="9">
    <location>
        <begin position="541"/>
        <end position="559"/>
    </location>
</feature>
<keyword evidence="6 9" id="KW-1133">Transmembrane helix</keyword>
<dbReference type="InterPro" id="IPR026028">
    <property type="entry name" value="V-type_ATPase_116kDa_su_euka"/>
</dbReference>
<evidence type="ECO:0000256" key="10">
    <source>
        <dbReference type="SAM" id="Coils"/>
    </source>
</evidence>
<feature type="transmembrane region" description="Helical" evidence="9">
    <location>
        <begin position="571"/>
        <end position="594"/>
    </location>
</feature>
<feature type="transmembrane region" description="Helical" evidence="9">
    <location>
        <begin position="454"/>
        <end position="472"/>
    </location>
</feature>
<evidence type="ECO:0000256" key="2">
    <source>
        <dbReference type="ARBA" id="ARBA00009904"/>
    </source>
</evidence>
<comment type="subcellular location">
    <subcellularLocation>
        <location evidence="1">Membrane</location>
        <topology evidence="1">Multi-pass membrane protein</topology>
    </subcellularLocation>
</comment>
<accession>A0A8C7S030</accession>
<reference evidence="11" key="3">
    <citation type="submission" date="2025-09" db="UniProtKB">
        <authorList>
            <consortium name="Ensembl"/>
        </authorList>
    </citation>
    <scope>IDENTIFICATION</scope>
</reference>
<evidence type="ECO:0000256" key="1">
    <source>
        <dbReference type="ARBA" id="ARBA00004141"/>
    </source>
</evidence>
<evidence type="ECO:0000256" key="3">
    <source>
        <dbReference type="ARBA" id="ARBA00022448"/>
    </source>
</evidence>
<dbReference type="GeneTree" id="ENSGT00950000182881"/>
<evidence type="ECO:0000256" key="7">
    <source>
        <dbReference type="ARBA" id="ARBA00023065"/>
    </source>
</evidence>
<evidence type="ECO:0000256" key="6">
    <source>
        <dbReference type="ARBA" id="ARBA00022989"/>
    </source>
</evidence>
<evidence type="ECO:0000256" key="4">
    <source>
        <dbReference type="ARBA" id="ARBA00022692"/>
    </source>
</evidence>
<comment type="function">
    <text evidence="9">Essential component of the vacuolar proton pump (V-ATPase), a multimeric enzyme that catalyzes the translocation of protons across the membranes. Required for assembly and activity of the V-ATPase.</text>
</comment>
<evidence type="ECO:0000313" key="12">
    <source>
        <dbReference type="Proteomes" id="UP000694395"/>
    </source>
</evidence>
<dbReference type="Pfam" id="PF01496">
    <property type="entry name" value="V_ATPase_I"/>
    <property type="match status" value="1"/>
</dbReference>
<sequence length="833" mass="95640">MGSLFRSEEMCLTQLFLQSGSAYDCISELGEMGMVEFRDLNPSVNLFQRKFVTELKRCEEMERILGYLLREIKRADIPLPEGEVNPVAPLPKHVLVIMEQLQRLEVELSEVTRNKEKLQKNLLELTEYTHMLRITRNFVHRSAECEPPQVQYEEFPFLEKDSMMDYSSMQRLGAKLGFISGLIQRRKIEAFERMLWRVCKGYTILSYSEIDEYLEDPDTGEPTKSVVFLISYWGEQIGQKVKKICDCYHCHVYPYPNSNEERNDVVEGLRTRIQDLHTVLHRTEDYLRQVLNKASESVYTWVIQVKKMKAIYHILNLCSFDVTNKCLIAEVWCPVNDLPILRRALEEGSRKSGATVPSFVNRIPSNDTPPTLIRTNKFTSGFQNIVEAYGVGNYREVNPAPYTIITFPFLFAVMFGDLGHGVIMALFALWMVLYEDNRKLKRTRNEIWNTFFEGRYIILMMGLFSVYTGLIYNDCFSKSLNIFGSGWSVNAMDSTLRTNAFLTLDPNVPGVFNGPYPLGIDPIWNLASNRLTFLNSYKMKMSVIVGISHMSFGVILGIFNHLHFRKKFNLYLVLLPELLFLLCLFGYLVFMIIYKWLAFSARDSQMAPSILIHFINMFLMQGDGVLCSGCNIVYGGVCVCVCSLFIGVRSGFNMQSVCGVCQQGYERVRRHSEEELSLMRANDMEEGSVPSDLSTSREQQKEEFDFGDMFLHQSIHTIEYCLGCISNTASYLRLWALSLAHAQLSEVLWSMVMRLGLRMDTSLGIMFLVPVFGIFAVLTVSILLVMEGLSAFLHALRLHWVEFQNKFYTGTGIKFVPFAFSLLPSSFEHDGLL</sequence>
<keyword evidence="5 9" id="KW-0375">Hydrogen ion transport</keyword>
<keyword evidence="10" id="KW-0175">Coiled coil</keyword>
<dbReference type="GO" id="GO:0007035">
    <property type="term" value="P:vacuolar acidification"/>
    <property type="evidence" value="ECO:0007669"/>
    <property type="project" value="TreeGrafter"/>
</dbReference>
<protein>
    <recommendedName>
        <fullName evidence="9">V-type proton ATPase subunit a</fullName>
    </recommendedName>
</protein>
<dbReference type="PIRSF" id="PIRSF001293">
    <property type="entry name" value="ATP6V0A1"/>
    <property type="match status" value="1"/>
</dbReference>
<evidence type="ECO:0000256" key="5">
    <source>
        <dbReference type="ARBA" id="ARBA00022781"/>
    </source>
</evidence>
<keyword evidence="3 9" id="KW-0813">Transport</keyword>
<keyword evidence="8 9" id="KW-0472">Membrane</keyword>
<evidence type="ECO:0000256" key="9">
    <source>
        <dbReference type="RuleBase" id="RU361189"/>
    </source>
</evidence>
<dbReference type="PANTHER" id="PTHR11629:SF22">
    <property type="entry name" value="V-TYPE PROTON ATPASE 116 KDA SUBUNIT A 2"/>
    <property type="match status" value="1"/>
</dbReference>
<comment type="similarity">
    <text evidence="2 9">Belongs to the V-ATPase 116 kDa subunit family.</text>
</comment>
<dbReference type="InterPro" id="IPR002490">
    <property type="entry name" value="V-ATPase_116kDa_su"/>
</dbReference>
<proteinExistence type="inferred from homology"/>
<organism evidence="11 12">
    <name type="scientific">Oncorhynchus mykiss</name>
    <name type="common">Rainbow trout</name>
    <name type="synonym">Salmo gairdneri</name>
    <dbReference type="NCBI Taxonomy" id="8022"/>
    <lineage>
        <taxon>Eukaryota</taxon>
        <taxon>Metazoa</taxon>
        <taxon>Chordata</taxon>
        <taxon>Craniata</taxon>
        <taxon>Vertebrata</taxon>
        <taxon>Euteleostomi</taxon>
        <taxon>Actinopterygii</taxon>
        <taxon>Neopterygii</taxon>
        <taxon>Teleostei</taxon>
        <taxon>Protacanthopterygii</taxon>
        <taxon>Salmoniformes</taxon>
        <taxon>Salmonidae</taxon>
        <taxon>Salmoninae</taxon>
        <taxon>Oncorhynchus</taxon>
    </lineage>
</organism>
<dbReference type="GO" id="GO:0051117">
    <property type="term" value="F:ATPase binding"/>
    <property type="evidence" value="ECO:0007669"/>
    <property type="project" value="TreeGrafter"/>
</dbReference>
<dbReference type="PANTHER" id="PTHR11629">
    <property type="entry name" value="VACUOLAR PROTON ATPASES"/>
    <property type="match status" value="1"/>
</dbReference>
<keyword evidence="7 9" id="KW-0406">Ion transport</keyword>
<evidence type="ECO:0000313" key="11">
    <source>
        <dbReference type="Ensembl" id="ENSOMYP00000059641.2"/>
    </source>
</evidence>
<reference evidence="11" key="2">
    <citation type="submission" date="2025-08" db="UniProtKB">
        <authorList>
            <consortium name="Ensembl"/>
        </authorList>
    </citation>
    <scope>IDENTIFICATION</scope>
</reference>
<dbReference type="GO" id="GO:0000220">
    <property type="term" value="C:vacuolar proton-transporting V-type ATPase, V0 domain"/>
    <property type="evidence" value="ECO:0007669"/>
    <property type="project" value="InterPro"/>
</dbReference>